<feature type="domain" description="HTH lacI-type" evidence="5">
    <location>
        <begin position="2"/>
        <end position="56"/>
    </location>
</feature>
<sequence>MATIEDVARAAGVSASTVSYVLSGKRSISGPTRKRVEQAIAELNYRPHAGARALASSRTNVIGLMAPLRSGVDVAVIMQFVTGVVTRARAADHDVLLLTQDDAGGLERVAAGSMVDAIIVMDVEADDPRIPVLRGLRQPTVLIGLPRDPAGLSCVDLDFEAAGRLGASHLADAGHREVALVGPPPEVMARHTSYADRVLRGFRHTCAHRSLAGDVEPCEATPEGARAAVDAILDRAPGTTGFMVHNERALPHVLARLEQHGRSVPGAASVVALCPTDVATAQAVPLTSIDIPGEVIGGVAVDMVLARLGGEQPAESRLLTPELTQRASTGPRASAA</sequence>
<keyword evidence="3" id="KW-0804">Transcription</keyword>
<accession>A0ABS7ZJM2</accession>
<dbReference type="InterPro" id="IPR010982">
    <property type="entry name" value="Lambda_DNA-bd_dom_sf"/>
</dbReference>
<evidence type="ECO:0000313" key="7">
    <source>
        <dbReference type="EMBL" id="MCA5893814.1"/>
    </source>
</evidence>
<dbReference type="PANTHER" id="PTHR30146">
    <property type="entry name" value="LACI-RELATED TRANSCRIPTIONAL REPRESSOR"/>
    <property type="match status" value="1"/>
</dbReference>
<dbReference type="Pfam" id="PF00356">
    <property type="entry name" value="LacI"/>
    <property type="match status" value="1"/>
</dbReference>
<dbReference type="PANTHER" id="PTHR30146:SF153">
    <property type="entry name" value="LACTOSE OPERON REPRESSOR"/>
    <property type="match status" value="1"/>
</dbReference>
<dbReference type="EMBL" id="JAIXCQ010000006">
    <property type="protein sequence ID" value="MCA5893814.1"/>
    <property type="molecule type" value="Genomic_DNA"/>
</dbReference>
<keyword evidence="8" id="KW-1185">Reference proteome</keyword>
<feature type="region of interest" description="Disordered" evidence="4">
    <location>
        <begin position="316"/>
        <end position="336"/>
    </location>
</feature>
<protein>
    <submittedName>
        <fullName evidence="7">LacI family transcriptional regulator</fullName>
    </submittedName>
</protein>
<proteinExistence type="predicted"/>
<name>A0ABS7ZJM2_9MICO</name>
<evidence type="ECO:0000256" key="1">
    <source>
        <dbReference type="ARBA" id="ARBA00023015"/>
    </source>
</evidence>
<evidence type="ECO:0000259" key="5">
    <source>
        <dbReference type="PROSITE" id="PS50932"/>
    </source>
</evidence>
<dbReference type="InterPro" id="IPR028082">
    <property type="entry name" value="Peripla_BP_I"/>
</dbReference>
<evidence type="ECO:0000256" key="4">
    <source>
        <dbReference type="SAM" id="MobiDB-lite"/>
    </source>
</evidence>
<dbReference type="Proteomes" id="UP001319870">
    <property type="component" value="Unassembled WGS sequence"/>
</dbReference>
<dbReference type="SUPFAM" id="SSF47413">
    <property type="entry name" value="lambda repressor-like DNA-binding domains"/>
    <property type="match status" value="1"/>
</dbReference>
<evidence type="ECO:0000256" key="3">
    <source>
        <dbReference type="ARBA" id="ARBA00023163"/>
    </source>
</evidence>
<gene>
    <name evidence="7" type="ORF">LEP48_10690</name>
</gene>
<evidence type="ECO:0000313" key="8">
    <source>
        <dbReference type="Proteomes" id="UP001319870"/>
    </source>
</evidence>
<dbReference type="PROSITE" id="PS50943">
    <property type="entry name" value="HTH_CROC1"/>
    <property type="match status" value="1"/>
</dbReference>
<evidence type="ECO:0000256" key="2">
    <source>
        <dbReference type="ARBA" id="ARBA00023125"/>
    </source>
</evidence>
<dbReference type="PROSITE" id="PS00356">
    <property type="entry name" value="HTH_LACI_1"/>
    <property type="match status" value="1"/>
</dbReference>
<comment type="caution">
    <text evidence="7">The sequence shown here is derived from an EMBL/GenBank/DDBJ whole genome shotgun (WGS) entry which is preliminary data.</text>
</comment>
<dbReference type="SUPFAM" id="SSF53822">
    <property type="entry name" value="Periplasmic binding protein-like I"/>
    <property type="match status" value="1"/>
</dbReference>
<keyword evidence="2" id="KW-0238">DNA-binding</keyword>
<dbReference type="InterPro" id="IPR000843">
    <property type="entry name" value="HTH_LacI"/>
</dbReference>
<organism evidence="7 8">
    <name type="scientific">Isoptericola luteus</name>
    <dbReference type="NCBI Taxonomy" id="2879484"/>
    <lineage>
        <taxon>Bacteria</taxon>
        <taxon>Bacillati</taxon>
        <taxon>Actinomycetota</taxon>
        <taxon>Actinomycetes</taxon>
        <taxon>Micrococcales</taxon>
        <taxon>Promicromonosporaceae</taxon>
        <taxon>Isoptericola</taxon>
    </lineage>
</organism>
<dbReference type="CDD" id="cd01392">
    <property type="entry name" value="HTH_LacI"/>
    <property type="match status" value="1"/>
</dbReference>
<dbReference type="PROSITE" id="PS50932">
    <property type="entry name" value="HTH_LACI_2"/>
    <property type="match status" value="1"/>
</dbReference>
<dbReference type="Gene3D" id="3.40.50.2300">
    <property type="match status" value="2"/>
</dbReference>
<dbReference type="SMART" id="SM00354">
    <property type="entry name" value="HTH_LACI"/>
    <property type="match status" value="1"/>
</dbReference>
<dbReference type="RefSeq" id="WP_225565576.1">
    <property type="nucleotide sequence ID" value="NZ_JAIXCQ010000006.1"/>
</dbReference>
<dbReference type="InterPro" id="IPR046335">
    <property type="entry name" value="LacI/GalR-like_sensor"/>
</dbReference>
<feature type="domain" description="HTH cro/C1-type" evidence="6">
    <location>
        <begin position="3"/>
        <end position="46"/>
    </location>
</feature>
<reference evidence="7 8" key="1">
    <citation type="submission" date="2021-09" db="EMBL/GenBank/DDBJ databases">
        <title>Isoptericola luteus sp. nov., a novel bacterium isolated from Harbin, the capital city of Heilongjiang province.</title>
        <authorList>
            <person name="Li J."/>
        </authorList>
    </citation>
    <scope>NUCLEOTIDE SEQUENCE [LARGE SCALE GENOMIC DNA]</scope>
    <source>
        <strain evidence="7 8">NEAU-Y5</strain>
    </source>
</reference>
<evidence type="ECO:0000259" key="6">
    <source>
        <dbReference type="PROSITE" id="PS50943"/>
    </source>
</evidence>
<dbReference type="Pfam" id="PF13377">
    <property type="entry name" value="Peripla_BP_3"/>
    <property type="match status" value="1"/>
</dbReference>
<dbReference type="Gene3D" id="1.10.260.40">
    <property type="entry name" value="lambda repressor-like DNA-binding domains"/>
    <property type="match status" value="1"/>
</dbReference>
<dbReference type="CDD" id="cd06267">
    <property type="entry name" value="PBP1_LacI_sugar_binding-like"/>
    <property type="match status" value="1"/>
</dbReference>
<dbReference type="InterPro" id="IPR001387">
    <property type="entry name" value="Cro/C1-type_HTH"/>
</dbReference>
<keyword evidence="1" id="KW-0805">Transcription regulation</keyword>